<dbReference type="EMBL" id="JBHUNA010000024">
    <property type="protein sequence ID" value="MFD2761522.1"/>
    <property type="molecule type" value="Genomic_DNA"/>
</dbReference>
<sequence>MVKQELIDLLIERTAEHANKNNQKYIQQVAVWISKVFLTRTRTDITFEFDPPWDTSGETNNTKSTFNVKDYTSLDSFIENEYNGLSHPSFVDGMGMFHDYYSSELHDFTGSWVAIQVEETIAQLLAEENELLLEYAKLREQEANKTNQYLTLTGQYQTASEIAQLIYDDDIIGDFIVTEYPIELEQKVGKMDIKFLLKLGHSQAKEEVRQETIARQKRAEELRVNQEKAEECWNRICKLLKIRYQKNIPQKIKKPYFDKFVYPILEDIYREGEDVLTIRLLGECLSFRFSNSVAFKLSHFKTIE</sequence>
<evidence type="ECO:0000256" key="1">
    <source>
        <dbReference type="SAM" id="Coils"/>
    </source>
</evidence>
<dbReference type="Proteomes" id="UP001597502">
    <property type="component" value="Unassembled WGS sequence"/>
</dbReference>
<keyword evidence="3" id="KW-1185">Reference proteome</keyword>
<proteinExistence type="predicted"/>
<comment type="caution">
    <text evidence="2">The sequence shown here is derived from an EMBL/GenBank/DDBJ whole genome shotgun (WGS) entry which is preliminary data.</text>
</comment>
<keyword evidence="1" id="KW-0175">Coiled coil</keyword>
<evidence type="ECO:0000313" key="2">
    <source>
        <dbReference type="EMBL" id="MFD2761522.1"/>
    </source>
</evidence>
<name>A0ABW5V6X7_9BACI</name>
<reference evidence="3" key="1">
    <citation type="journal article" date="2019" name="Int. J. Syst. Evol. Microbiol.">
        <title>The Global Catalogue of Microorganisms (GCM) 10K type strain sequencing project: providing services to taxonomists for standard genome sequencing and annotation.</title>
        <authorList>
            <consortium name="The Broad Institute Genomics Platform"/>
            <consortium name="The Broad Institute Genome Sequencing Center for Infectious Disease"/>
            <person name="Wu L."/>
            <person name="Ma J."/>
        </authorList>
    </citation>
    <scope>NUCLEOTIDE SEQUENCE [LARGE SCALE GENOMIC DNA]</scope>
    <source>
        <strain evidence="3">TISTR 1535</strain>
    </source>
</reference>
<evidence type="ECO:0000313" key="3">
    <source>
        <dbReference type="Proteomes" id="UP001597502"/>
    </source>
</evidence>
<protein>
    <submittedName>
        <fullName evidence="2">Uncharacterized protein</fullName>
    </submittedName>
</protein>
<feature type="coiled-coil region" evidence="1">
    <location>
        <begin position="114"/>
        <end position="141"/>
    </location>
</feature>
<organism evidence="2 3">
    <name type="scientific">Lentibacillus juripiscarius</name>
    <dbReference type="NCBI Taxonomy" id="257446"/>
    <lineage>
        <taxon>Bacteria</taxon>
        <taxon>Bacillati</taxon>
        <taxon>Bacillota</taxon>
        <taxon>Bacilli</taxon>
        <taxon>Bacillales</taxon>
        <taxon>Bacillaceae</taxon>
        <taxon>Lentibacillus</taxon>
    </lineage>
</organism>
<dbReference type="RefSeq" id="WP_382394106.1">
    <property type="nucleotide sequence ID" value="NZ_JBHUNA010000024.1"/>
</dbReference>
<accession>A0ABW5V6X7</accession>
<gene>
    <name evidence="2" type="ORF">ACFSUO_11220</name>
</gene>